<feature type="chain" id="PRO_5039900824" evidence="1">
    <location>
        <begin position="33"/>
        <end position="292"/>
    </location>
</feature>
<dbReference type="InterPro" id="IPR005135">
    <property type="entry name" value="Endo/exonuclease/phosphatase"/>
</dbReference>
<dbReference type="InterPro" id="IPR051916">
    <property type="entry name" value="GPI-anchor_lipid_remodeler"/>
</dbReference>
<organism evidence="3 4">
    <name type="scientific">Neobacillus citreus</name>
    <dbReference type="NCBI Taxonomy" id="2833578"/>
    <lineage>
        <taxon>Bacteria</taxon>
        <taxon>Bacillati</taxon>
        <taxon>Bacillota</taxon>
        <taxon>Bacilli</taxon>
        <taxon>Bacillales</taxon>
        <taxon>Bacillaceae</taxon>
        <taxon>Neobacillus</taxon>
    </lineage>
</organism>
<keyword evidence="1" id="KW-0732">Signal</keyword>
<dbReference type="GO" id="GO:0004519">
    <property type="term" value="F:endonuclease activity"/>
    <property type="evidence" value="ECO:0007669"/>
    <property type="project" value="UniProtKB-KW"/>
</dbReference>
<dbReference type="EMBL" id="JAGYPE020000041">
    <property type="protein sequence ID" value="MCH6267692.1"/>
    <property type="molecule type" value="Genomic_DNA"/>
</dbReference>
<gene>
    <name evidence="3" type="ORF">KHB02_019410</name>
</gene>
<comment type="caution">
    <text evidence="3">The sequence shown here is derived from an EMBL/GenBank/DDBJ whole genome shotgun (WGS) entry which is preliminary data.</text>
</comment>
<dbReference type="SUPFAM" id="SSF56219">
    <property type="entry name" value="DNase I-like"/>
    <property type="match status" value="1"/>
</dbReference>
<dbReference type="PANTHER" id="PTHR14859">
    <property type="entry name" value="CALCOFLUOR WHITE HYPERSENSITIVE PROTEIN PRECURSOR"/>
    <property type="match status" value="1"/>
</dbReference>
<dbReference type="RefSeq" id="WP_241113975.1">
    <property type="nucleotide sequence ID" value="NZ_JAGYPE020000041.1"/>
</dbReference>
<dbReference type="Pfam" id="PF03372">
    <property type="entry name" value="Exo_endo_phos"/>
    <property type="match status" value="1"/>
</dbReference>
<feature type="signal peptide" evidence="1">
    <location>
        <begin position="1"/>
        <end position="32"/>
    </location>
</feature>
<dbReference type="InterPro" id="IPR036691">
    <property type="entry name" value="Endo/exonu/phosph_ase_sf"/>
</dbReference>
<protein>
    <submittedName>
        <fullName evidence="3">Endonuclease/exonuclease/phosphatase family protein</fullName>
    </submittedName>
</protein>
<reference evidence="3 4" key="1">
    <citation type="submission" date="2022-03" db="EMBL/GenBank/DDBJ databases">
        <title>Novel Bacillus species.</title>
        <authorList>
            <person name="Liu G."/>
        </authorList>
    </citation>
    <scope>NUCLEOTIDE SEQUENCE [LARGE SCALE GENOMIC DNA]</scope>
    <source>
        <strain evidence="3 4">FJAT-50051</strain>
    </source>
</reference>
<dbReference type="GO" id="GO:0006506">
    <property type="term" value="P:GPI anchor biosynthetic process"/>
    <property type="evidence" value="ECO:0007669"/>
    <property type="project" value="TreeGrafter"/>
</dbReference>
<feature type="domain" description="Endonuclease/exonuclease/phosphatase" evidence="2">
    <location>
        <begin position="50"/>
        <end position="272"/>
    </location>
</feature>
<keyword evidence="4" id="KW-1185">Reference proteome</keyword>
<keyword evidence="3" id="KW-0378">Hydrolase</keyword>
<dbReference type="GO" id="GO:0016020">
    <property type="term" value="C:membrane"/>
    <property type="evidence" value="ECO:0007669"/>
    <property type="project" value="GOC"/>
</dbReference>
<dbReference type="Gene3D" id="3.60.10.10">
    <property type="entry name" value="Endonuclease/exonuclease/phosphatase"/>
    <property type="match status" value="1"/>
</dbReference>
<dbReference type="Proteomes" id="UP000677265">
    <property type="component" value="Unassembled WGS sequence"/>
</dbReference>
<evidence type="ECO:0000313" key="3">
    <source>
        <dbReference type="EMBL" id="MCH6267692.1"/>
    </source>
</evidence>
<sequence length="292" mass="33097">MKIGTKKRGKWMLSLLSMAFFMVTLTGVQTKAAGIEMEFPRGQSVNVKVMSYNIHHAEGVDRVLDLERIAKVIEDEEADIIGLQEVDNHWSERSDFQDQAKWLANRLGMFYVYAANLDRDPLHEGEPRRQYGTAILSKYPILQSENHPLTKIGNTEQRGLLEATINVKGNHLHFYNTHLALTTAERQIQIKEIISIAGESEGPKVIMGDLNAVPDSIEMQPMYGHYLDVFYDKPEAYTYSAVNPTKRIDFIFTSAEIKTVEKEVIKTLASDHLPITAEIVLERTEPYENGGN</sequence>
<name>A0A9J6MW33_9BACI</name>
<dbReference type="PANTHER" id="PTHR14859:SF15">
    <property type="entry name" value="ENDONUCLEASE_EXONUCLEASE_PHOSPHATASE DOMAIN-CONTAINING PROTEIN"/>
    <property type="match status" value="1"/>
</dbReference>
<evidence type="ECO:0000259" key="2">
    <source>
        <dbReference type="Pfam" id="PF03372"/>
    </source>
</evidence>
<accession>A0A9J6MW33</accession>
<evidence type="ECO:0000256" key="1">
    <source>
        <dbReference type="SAM" id="SignalP"/>
    </source>
</evidence>
<keyword evidence="3" id="KW-0540">Nuclease</keyword>
<dbReference type="AlphaFoldDB" id="A0A9J6MW33"/>
<evidence type="ECO:0000313" key="4">
    <source>
        <dbReference type="Proteomes" id="UP000677265"/>
    </source>
</evidence>
<keyword evidence="3" id="KW-0255">Endonuclease</keyword>
<proteinExistence type="predicted"/>